<dbReference type="EMBL" id="CP003364">
    <property type="protein sequence ID" value="AGA27124.1"/>
    <property type="molecule type" value="Genomic_DNA"/>
</dbReference>
<organism evidence="2 3">
    <name type="scientific">Singulisphaera acidiphila (strain ATCC BAA-1392 / DSM 18658 / VKM B-2454 / MOB10)</name>
    <dbReference type="NCBI Taxonomy" id="886293"/>
    <lineage>
        <taxon>Bacteria</taxon>
        <taxon>Pseudomonadati</taxon>
        <taxon>Planctomycetota</taxon>
        <taxon>Planctomycetia</taxon>
        <taxon>Isosphaerales</taxon>
        <taxon>Isosphaeraceae</taxon>
        <taxon>Singulisphaera</taxon>
    </lineage>
</organism>
<evidence type="ECO:0000313" key="2">
    <source>
        <dbReference type="EMBL" id="AGA27124.1"/>
    </source>
</evidence>
<dbReference type="Proteomes" id="UP000010798">
    <property type="component" value="Chromosome"/>
</dbReference>
<dbReference type="PROSITE" id="PS50943">
    <property type="entry name" value="HTH_CROC1"/>
    <property type="match status" value="1"/>
</dbReference>
<name>L0DCL8_SINAD</name>
<gene>
    <name evidence="2" type="ordered locus">Sinac_2832</name>
</gene>
<dbReference type="SMART" id="SM00530">
    <property type="entry name" value="HTH_XRE"/>
    <property type="match status" value="1"/>
</dbReference>
<reference evidence="2 3" key="1">
    <citation type="submission" date="2012-02" db="EMBL/GenBank/DDBJ databases">
        <title>Complete sequence of chromosome of Singulisphaera acidiphila DSM 18658.</title>
        <authorList>
            <consortium name="US DOE Joint Genome Institute (JGI-PGF)"/>
            <person name="Lucas S."/>
            <person name="Copeland A."/>
            <person name="Lapidus A."/>
            <person name="Glavina del Rio T."/>
            <person name="Dalin E."/>
            <person name="Tice H."/>
            <person name="Bruce D."/>
            <person name="Goodwin L."/>
            <person name="Pitluck S."/>
            <person name="Peters L."/>
            <person name="Ovchinnikova G."/>
            <person name="Chertkov O."/>
            <person name="Kyrpides N."/>
            <person name="Mavromatis K."/>
            <person name="Ivanova N."/>
            <person name="Brettin T."/>
            <person name="Detter J.C."/>
            <person name="Han C."/>
            <person name="Larimer F."/>
            <person name="Land M."/>
            <person name="Hauser L."/>
            <person name="Markowitz V."/>
            <person name="Cheng J.-F."/>
            <person name="Hugenholtz P."/>
            <person name="Woyke T."/>
            <person name="Wu D."/>
            <person name="Tindall B."/>
            <person name="Pomrenke H."/>
            <person name="Brambilla E."/>
            <person name="Klenk H.-P."/>
            <person name="Eisen J.A."/>
        </authorList>
    </citation>
    <scope>NUCLEOTIDE SEQUENCE [LARGE SCALE GENOMIC DNA]</scope>
    <source>
        <strain evidence="3">ATCC BAA-1392 / DSM 18658 / VKM B-2454 / MOB10</strain>
    </source>
</reference>
<dbReference type="KEGG" id="saci:Sinac_2832"/>
<dbReference type="HOGENOM" id="CLU_125852_4_0_0"/>
<evidence type="ECO:0000313" key="3">
    <source>
        <dbReference type="Proteomes" id="UP000010798"/>
    </source>
</evidence>
<dbReference type="AlphaFoldDB" id="L0DCL8"/>
<dbReference type="OrthoDB" id="282415at2"/>
<sequence>MATIASPSKSYLALIQEFPLRPLRSEEELDAAITMINKLIDQKVSEEGLDEQEFDYLDVLSDLIHAYEAKTNPLPDLEPVAALRHLLAENGISQSQLAQETGLAVTTISEILNGRRSISPKTRKALAERFRVSPSLFA</sequence>
<dbReference type="InterPro" id="IPR010982">
    <property type="entry name" value="Lambda_DNA-bd_dom_sf"/>
</dbReference>
<dbReference type="SUPFAM" id="SSF47413">
    <property type="entry name" value="lambda repressor-like DNA-binding domains"/>
    <property type="match status" value="1"/>
</dbReference>
<protein>
    <submittedName>
        <fullName evidence="2">Putative transcription regulator containing HTH domain</fullName>
    </submittedName>
</protein>
<dbReference type="STRING" id="886293.Sinac_2832"/>
<dbReference type="Gene3D" id="1.10.260.40">
    <property type="entry name" value="lambda repressor-like DNA-binding domains"/>
    <property type="match status" value="1"/>
</dbReference>
<dbReference type="GO" id="GO:0003677">
    <property type="term" value="F:DNA binding"/>
    <property type="evidence" value="ECO:0007669"/>
    <property type="project" value="InterPro"/>
</dbReference>
<dbReference type="RefSeq" id="WP_015246274.1">
    <property type="nucleotide sequence ID" value="NC_019892.1"/>
</dbReference>
<proteinExistence type="predicted"/>
<evidence type="ECO:0000259" key="1">
    <source>
        <dbReference type="PROSITE" id="PS50943"/>
    </source>
</evidence>
<dbReference type="CDD" id="cd00093">
    <property type="entry name" value="HTH_XRE"/>
    <property type="match status" value="1"/>
</dbReference>
<dbReference type="Pfam" id="PF01381">
    <property type="entry name" value="HTH_3"/>
    <property type="match status" value="1"/>
</dbReference>
<dbReference type="eggNOG" id="COG5499">
    <property type="taxonomic scope" value="Bacteria"/>
</dbReference>
<dbReference type="InterPro" id="IPR001387">
    <property type="entry name" value="Cro/C1-type_HTH"/>
</dbReference>
<keyword evidence="3" id="KW-1185">Reference proteome</keyword>
<accession>L0DCL8</accession>
<feature type="domain" description="HTH cro/C1-type" evidence="1">
    <location>
        <begin position="83"/>
        <end position="137"/>
    </location>
</feature>